<dbReference type="PANTHER" id="PTHR12821:SF0">
    <property type="entry name" value="BYSTIN"/>
    <property type="match status" value="1"/>
</dbReference>
<dbReference type="EMBL" id="CAJHNH020000068">
    <property type="protein sequence ID" value="CAG5115019.1"/>
    <property type="molecule type" value="Genomic_DNA"/>
</dbReference>
<accession>A0A8S3YCL2</accession>
<name>A0A8S3YCL2_9EUPU</name>
<dbReference type="GO" id="GO:0005737">
    <property type="term" value="C:cytoplasm"/>
    <property type="evidence" value="ECO:0007669"/>
    <property type="project" value="TreeGrafter"/>
</dbReference>
<keyword evidence="4" id="KW-1185">Reference proteome</keyword>
<dbReference type="PANTHER" id="PTHR12821">
    <property type="entry name" value="BYSTIN"/>
    <property type="match status" value="1"/>
</dbReference>
<dbReference type="GO" id="GO:0030515">
    <property type="term" value="F:snoRNA binding"/>
    <property type="evidence" value="ECO:0007669"/>
    <property type="project" value="TreeGrafter"/>
</dbReference>
<dbReference type="InterPro" id="IPR007955">
    <property type="entry name" value="Bystin"/>
</dbReference>
<evidence type="ECO:0000313" key="3">
    <source>
        <dbReference type="EMBL" id="CAG5115019.1"/>
    </source>
</evidence>
<feature type="compositionally biased region" description="Basic residues" evidence="2">
    <location>
        <begin position="1"/>
        <end position="11"/>
    </location>
</feature>
<feature type="compositionally biased region" description="Basic residues" evidence="2">
    <location>
        <begin position="70"/>
        <end position="86"/>
    </location>
</feature>
<comment type="similarity">
    <text evidence="1">Belongs to the bystin family.</text>
</comment>
<gene>
    <name evidence="3" type="ORF">CUNI_LOCUS577</name>
</gene>
<dbReference type="GO" id="GO:0005730">
    <property type="term" value="C:nucleolus"/>
    <property type="evidence" value="ECO:0007669"/>
    <property type="project" value="TreeGrafter"/>
</dbReference>
<dbReference type="Proteomes" id="UP000678393">
    <property type="component" value="Unassembled WGS sequence"/>
</dbReference>
<reference evidence="3" key="1">
    <citation type="submission" date="2021-04" db="EMBL/GenBank/DDBJ databases">
        <authorList>
            <consortium name="Molecular Ecology Group"/>
        </authorList>
    </citation>
    <scope>NUCLEOTIDE SEQUENCE</scope>
</reference>
<feature type="region of interest" description="Disordered" evidence="2">
    <location>
        <begin position="1"/>
        <end position="103"/>
    </location>
</feature>
<dbReference type="AlphaFoldDB" id="A0A8S3YCL2"/>
<evidence type="ECO:0000256" key="1">
    <source>
        <dbReference type="ARBA" id="ARBA00007114"/>
    </source>
</evidence>
<evidence type="ECO:0008006" key="5">
    <source>
        <dbReference type="Google" id="ProtNLM"/>
    </source>
</evidence>
<dbReference type="GO" id="GO:0030688">
    <property type="term" value="C:preribosome, small subunit precursor"/>
    <property type="evidence" value="ECO:0007669"/>
    <property type="project" value="TreeGrafter"/>
</dbReference>
<comment type="caution">
    <text evidence="3">The sequence shown here is derived from an EMBL/GenBank/DDBJ whole genome shotgun (WGS) entry which is preliminary data.</text>
</comment>
<evidence type="ECO:0000313" key="4">
    <source>
        <dbReference type="Proteomes" id="UP000678393"/>
    </source>
</evidence>
<dbReference type="OrthoDB" id="2192561at2759"/>
<protein>
    <recommendedName>
        <fullName evidence="5">Bystin</fullName>
    </recommendedName>
</protein>
<proteinExistence type="inferred from homology"/>
<feature type="compositionally biased region" description="Basic and acidic residues" evidence="2">
    <location>
        <begin position="54"/>
        <end position="69"/>
    </location>
</feature>
<evidence type="ECO:0000256" key="2">
    <source>
        <dbReference type="SAM" id="MobiDB-lite"/>
    </source>
</evidence>
<dbReference type="Pfam" id="PF05291">
    <property type="entry name" value="Bystin"/>
    <property type="match status" value="1"/>
</dbReference>
<organism evidence="3 4">
    <name type="scientific">Candidula unifasciata</name>
    <dbReference type="NCBI Taxonomy" id="100452"/>
    <lineage>
        <taxon>Eukaryota</taxon>
        <taxon>Metazoa</taxon>
        <taxon>Spiralia</taxon>
        <taxon>Lophotrochozoa</taxon>
        <taxon>Mollusca</taxon>
        <taxon>Gastropoda</taxon>
        <taxon>Heterobranchia</taxon>
        <taxon>Euthyneura</taxon>
        <taxon>Panpulmonata</taxon>
        <taxon>Eupulmonata</taxon>
        <taxon>Stylommatophora</taxon>
        <taxon>Helicina</taxon>
        <taxon>Helicoidea</taxon>
        <taxon>Geomitridae</taxon>
        <taxon>Candidula</taxon>
    </lineage>
</organism>
<feature type="compositionally biased region" description="Basic and acidic residues" evidence="2">
    <location>
        <begin position="32"/>
        <end position="45"/>
    </location>
</feature>
<feature type="region of interest" description="Disordered" evidence="2">
    <location>
        <begin position="410"/>
        <end position="433"/>
    </location>
</feature>
<feature type="compositionally biased region" description="Basic and acidic residues" evidence="2">
    <location>
        <begin position="410"/>
        <end position="424"/>
    </location>
</feature>
<sequence length="433" mass="49822">MGKVKTQRKRLHEQISDEQHAQPSSRVRKEKKRTEEDVFVDEKLSKKILAQARRQGEDLEREHDGIEHGSRKKTPKGRPLPQKHIKLGGATAADSDSDDEEASKHLFDNFSNLEKTVMEINDEDEYDLRKFMNPNPAQRRTLADIISEKLAEKKTAMTEMMSDAPVEEEIDETVREHFIKIGEVLSHYRSGKLPKGFKAIPSFPNWQQLVELTRPENWTAASIYAATRIFVSNLPKYHFKDFCSLILLPRLRDDIIEYKRLNFHLFQALHKGIYKPGDFYEGIVLPLCEAGDCTLREATIVAGVVAQSSIPVGYSAAALILISRMDYNGANSIFMRAIINKKYSLPLSAIDAVVEHFMRFIDKREQMPVLWFQCLLSLVQRYKHDLTKQQKSQLLKLISAHEHHDICPEIRREITQSKRSRGDPEVDDENMAV</sequence>
<dbReference type="GO" id="GO:0006364">
    <property type="term" value="P:rRNA processing"/>
    <property type="evidence" value="ECO:0007669"/>
    <property type="project" value="TreeGrafter"/>
</dbReference>